<comment type="similarity">
    <text evidence="7">Belongs to the binding-protein-dependent transport system permease family.</text>
</comment>
<evidence type="ECO:0000256" key="2">
    <source>
        <dbReference type="ARBA" id="ARBA00022448"/>
    </source>
</evidence>
<dbReference type="AlphaFoldDB" id="A0A329R338"/>
<dbReference type="PROSITE" id="PS50928">
    <property type="entry name" value="ABC_TM1"/>
    <property type="match status" value="1"/>
</dbReference>
<comment type="caution">
    <text evidence="9">The sequence shown here is derived from an EMBL/GenBank/DDBJ whole genome shotgun (WGS) entry which is preliminary data.</text>
</comment>
<dbReference type="Pfam" id="PF19300">
    <property type="entry name" value="BPD_transp_1_N"/>
    <property type="match status" value="1"/>
</dbReference>
<protein>
    <submittedName>
        <fullName evidence="9">ABC transporter permease</fullName>
    </submittedName>
</protein>
<gene>
    <name evidence="9" type="ORF">DPM12_01315</name>
</gene>
<accession>A0A329R338</accession>
<dbReference type="Pfam" id="PF00528">
    <property type="entry name" value="BPD_transp_1"/>
    <property type="match status" value="1"/>
</dbReference>
<dbReference type="CDD" id="cd06261">
    <property type="entry name" value="TM_PBP2"/>
    <property type="match status" value="1"/>
</dbReference>
<dbReference type="GO" id="GO:0005886">
    <property type="term" value="C:plasma membrane"/>
    <property type="evidence" value="ECO:0007669"/>
    <property type="project" value="UniProtKB-SubCell"/>
</dbReference>
<dbReference type="OrthoDB" id="147639at2"/>
<evidence type="ECO:0000256" key="4">
    <source>
        <dbReference type="ARBA" id="ARBA00022692"/>
    </source>
</evidence>
<keyword evidence="3" id="KW-1003">Cell membrane</keyword>
<dbReference type="SUPFAM" id="SSF161098">
    <property type="entry name" value="MetI-like"/>
    <property type="match status" value="1"/>
</dbReference>
<evidence type="ECO:0000256" key="1">
    <source>
        <dbReference type="ARBA" id="ARBA00004651"/>
    </source>
</evidence>
<dbReference type="EMBL" id="QMIG01000001">
    <property type="protein sequence ID" value="RAW18961.1"/>
    <property type="molecule type" value="Genomic_DNA"/>
</dbReference>
<keyword evidence="2 7" id="KW-0813">Transport</keyword>
<evidence type="ECO:0000256" key="3">
    <source>
        <dbReference type="ARBA" id="ARBA00022475"/>
    </source>
</evidence>
<sequence length="317" mass="33273">MVLRRLVMMVPVVALTSVIVFVLAAASPFDPLAGYLGDRYLTAGADEQERLRGTLGLDDPWYAQYGQWVTTLLSGDLGTSRVYGQPVVDVLAERLPWTVLLAGTALALAIVVALCLGVWSAWRHGGMLDRLVAGLAHAVEGIPPFVVALAAIGIFALGLSWFPVAGLTEPGADVTFGQVVTHMALPASVLACSQVPWLLLHVRQSMIAALGEDYVTGARARGLPLPVIVLRHALPTALLPFVTLVGVRLPELVTGAILVESVFSWPGVADAVVRAAVEVDFALLAALTLLAAVAVLLGSLLADVLYAVLDPRVATDG</sequence>
<feature type="transmembrane region" description="Helical" evidence="7">
    <location>
        <begin position="97"/>
        <end position="122"/>
    </location>
</feature>
<dbReference type="PANTHER" id="PTHR43163">
    <property type="entry name" value="DIPEPTIDE TRANSPORT SYSTEM PERMEASE PROTEIN DPPB-RELATED"/>
    <property type="match status" value="1"/>
</dbReference>
<dbReference type="PANTHER" id="PTHR43163:SF9">
    <property type="entry name" value="ABC TRANSPORTER PERMEASE PROTEIN"/>
    <property type="match status" value="1"/>
</dbReference>
<keyword evidence="10" id="KW-1185">Reference proteome</keyword>
<evidence type="ECO:0000259" key="8">
    <source>
        <dbReference type="PROSITE" id="PS50928"/>
    </source>
</evidence>
<dbReference type="InterPro" id="IPR000515">
    <property type="entry name" value="MetI-like"/>
</dbReference>
<keyword evidence="6 7" id="KW-0472">Membrane</keyword>
<evidence type="ECO:0000313" key="9">
    <source>
        <dbReference type="EMBL" id="RAW18961.1"/>
    </source>
</evidence>
<comment type="subcellular location">
    <subcellularLocation>
        <location evidence="1 7">Cell membrane</location>
        <topology evidence="1 7">Multi-pass membrane protein</topology>
    </subcellularLocation>
</comment>
<dbReference type="Gene3D" id="1.10.3720.10">
    <property type="entry name" value="MetI-like"/>
    <property type="match status" value="1"/>
</dbReference>
<evidence type="ECO:0000313" key="10">
    <source>
        <dbReference type="Proteomes" id="UP000250462"/>
    </source>
</evidence>
<name>A0A329R338_9ACTN</name>
<proteinExistence type="inferred from homology"/>
<feature type="transmembrane region" description="Helical" evidence="7">
    <location>
        <begin position="183"/>
        <end position="202"/>
    </location>
</feature>
<dbReference type="Proteomes" id="UP000250462">
    <property type="component" value="Unassembled WGS sequence"/>
</dbReference>
<evidence type="ECO:0000256" key="5">
    <source>
        <dbReference type="ARBA" id="ARBA00022989"/>
    </source>
</evidence>
<dbReference type="GO" id="GO:0055085">
    <property type="term" value="P:transmembrane transport"/>
    <property type="evidence" value="ECO:0007669"/>
    <property type="project" value="InterPro"/>
</dbReference>
<reference evidence="9 10" key="1">
    <citation type="submission" date="2018-06" db="EMBL/GenBank/DDBJ databases">
        <title>Phytoactinopolyspora halophila sp. nov., a novel halophilic actinomycete isolated from a saline soil in China.</title>
        <authorList>
            <person name="Tang S.-K."/>
        </authorList>
    </citation>
    <scope>NUCLEOTIDE SEQUENCE [LARGE SCALE GENOMIC DNA]</scope>
    <source>
        <strain evidence="9 10">YIM 96934</strain>
    </source>
</reference>
<evidence type="ECO:0000256" key="6">
    <source>
        <dbReference type="ARBA" id="ARBA00023136"/>
    </source>
</evidence>
<dbReference type="InterPro" id="IPR035906">
    <property type="entry name" value="MetI-like_sf"/>
</dbReference>
<dbReference type="InterPro" id="IPR045621">
    <property type="entry name" value="BPD_transp_1_N"/>
</dbReference>
<keyword evidence="4 7" id="KW-0812">Transmembrane</keyword>
<organism evidence="9 10">
    <name type="scientific">Phytoactinopolyspora halophila</name>
    <dbReference type="NCBI Taxonomy" id="1981511"/>
    <lineage>
        <taxon>Bacteria</taxon>
        <taxon>Bacillati</taxon>
        <taxon>Actinomycetota</taxon>
        <taxon>Actinomycetes</taxon>
        <taxon>Jiangellales</taxon>
        <taxon>Jiangellaceae</taxon>
        <taxon>Phytoactinopolyspora</taxon>
    </lineage>
</organism>
<feature type="domain" description="ABC transmembrane type-1" evidence="8">
    <location>
        <begin position="95"/>
        <end position="302"/>
    </location>
</feature>
<feature type="transmembrane region" description="Helical" evidence="7">
    <location>
        <begin position="142"/>
        <end position="163"/>
    </location>
</feature>
<feature type="transmembrane region" description="Helical" evidence="7">
    <location>
        <begin position="281"/>
        <end position="309"/>
    </location>
</feature>
<keyword evidence="5 7" id="KW-1133">Transmembrane helix</keyword>
<evidence type="ECO:0000256" key="7">
    <source>
        <dbReference type="RuleBase" id="RU363032"/>
    </source>
</evidence>